<evidence type="ECO:0000313" key="10">
    <source>
        <dbReference type="EMBL" id="SSX12727.1"/>
    </source>
</evidence>
<evidence type="ECO:0000256" key="7">
    <source>
        <dbReference type="PROSITE-ProRule" id="PRU00089"/>
    </source>
</evidence>
<evidence type="ECO:0000256" key="8">
    <source>
        <dbReference type="SAM" id="MobiDB-lite"/>
    </source>
</evidence>
<feature type="domain" description="Fork-head" evidence="9">
    <location>
        <begin position="534"/>
        <end position="619"/>
    </location>
</feature>
<reference evidence="10" key="1">
    <citation type="submission" date="2018-04" db="EMBL/GenBank/DDBJ databases">
        <authorList>
            <person name="Go L.Y."/>
            <person name="Mitchell J.A."/>
        </authorList>
    </citation>
    <scope>NUCLEOTIDE SEQUENCE</scope>
    <source>
        <tissue evidence="10">Whole organism</tissue>
    </source>
</reference>
<keyword evidence="4 7" id="KW-0238">DNA-binding</keyword>
<protein>
    <submittedName>
        <fullName evidence="10">CSON004604 protein</fullName>
    </submittedName>
</protein>
<dbReference type="PROSITE" id="PS00658">
    <property type="entry name" value="FORK_HEAD_2"/>
    <property type="match status" value="1"/>
</dbReference>
<evidence type="ECO:0000313" key="11">
    <source>
        <dbReference type="EMBL" id="SSX32169.1"/>
    </source>
</evidence>
<feature type="region of interest" description="Disordered" evidence="8">
    <location>
        <begin position="239"/>
        <end position="302"/>
    </location>
</feature>
<dbReference type="InterPro" id="IPR036388">
    <property type="entry name" value="WH-like_DNA-bd_sf"/>
</dbReference>
<evidence type="ECO:0000256" key="2">
    <source>
        <dbReference type="ARBA" id="ARBA00022473"/>
    </source>
</evidence>
<evidence type="ECO:0000256" key="1">
    <source>
        <dbReference type="ARBA" id="ARBA00004123"/>
    </source>
</evidence>
<sequence length="911" mass="101264">MSLEQHHFANENDGGGGLVESNSVKHSSSESNLITDHIPIDGQMFFHQSINNKINSRTNQFPIYNGKTFNNNNNNMTAFTSNSSPTTVRSSKLLLLQQHTNGVHNIHETFIAENNMNGTATIVGSASTNNIGNTQHIGDNLVLVTTDHHHHQHHHQQQQHHLQITNSDHDIINNNNNNNISMVNANGNTTTTMQGGNVVTNVETVGTTLTGTVTTDEELTPLHWLHDKNLLKGINLSCNKAQSRPDSPNRHKNGGRLTPTSDFVEDSSISDENNSSVNSNYDQNVTENSPKPNHNSHTYYNNAPQNLSIINRSINNVSPSSLSSTKSPSLASVEMNSNYIQRQQQQYRSSPTPSTSSSNSTSTLSSLSPTNLSITVNSSSNINGSSNNNNNNNHSNNVSPHTHFHKKYLREQQMHEMQPQSNAINHVTAEEIVRQQLQQQFVAPILNYSALKSEMTPQHFRNEMKSELDCDEYMNEHSISSYSGSPVPENELNNKYQQEISPQKSSIQSNNNKDNNNKHPNNLPYDPQLHTNNKPPYSFSCLIFMAIEDSSNKALPVKEIYSWITQHFPYFKTAPNGWKNSVRHNLSLNKSFQKVEKAANLGKGSLWMVDEQYRPNLIQALTRSPFHPIPSIEKTVMKAANSMPNSTNRNTPNKNNSNSNSVMQQGVLKDGSRLPNPEHFPFLSRRLAAMDNEPEQLSYTNGMSFNVTPTIMDGNEEKKNEIENDDSKIWCADSIDDVNAAAAMLALKHGPKIFTEVFQDGHPPIITTSPSEDHTYSSAISAANGARTASGSSSDANSNGTSSDAAYESGEESHNNQSFYEMEEQRRLAEGADALLNLAGISTPNYNCDRPRTTAVKRLGSPEFDSNMPTTHPYYSAANQTNITHNYSSPPKKHKSRMLKSKLKKKAAWLR</sequence>
<name>A0A336L7S2_CULSO</name>
<feature type="compositionally biased region" description="Low complexity" evidence="8">
    <location>
        <begin position="19"/>
        <end position="30"/>
    </location>
</feature>
<dbReference type="PROSITE" id="PS00657">
    <property type="entry name" value="FORK_HEAD_1"/>
    <property type="match status" value="1"/>
</dbReference>
<dbReference type="InterPro" id="IPR001766">
    <property type="entry name" value="Fork_head_dom"/>
</dbReference>
<keyword evidence="5" id="KW-0804">Transcription</keyword>
<feature type="DNA-binding region" description="Fork-head" evidence="7">
    <location>
        <begin position="534"/>
        <end position="619"/>
    </location>
</feature>
<feature type="region of interest" description="Disordered" evidence="8">
    <location>
        <begin position="642"/>
        <end position="662"/>
    </location>
</feature>
<gene>
    <name evidence="10" type="primary">CSON004604</name>
</gene>
<dbReference type="InterPro" id="IPR036390">
    <property type="entry name" value="WH_DNA-bd_sf"/>
</dbReference>
<dbReference type="InterPro" id="IPR030456">
    <property type="entry name" value="TF_fork_head_CS_2"/>
</dbReference>
<dbReference type="EMBL" id="UFQS01001930">
    <property type="protein sequence ID" value="SSX12727.1"/>
    <property type="molecule type" value="Genomic_DNA"/>
</dbReference>
<dbReference type="GO" id="GO:0003700">
    <property type="term" value="F:DNA-binding transcription factor activity"/>
    <property type="evidence" value="ECO:0007669"/>
    <property type="project" value="InterPro"/>
</dbReference>
<feature type="compositionally biased region" description="Polar residues" evidence="8">
    <location>
        <begin position="281"/>
        <end position="302"/>
    </location>
</feature>
<evidence type="ECO:0000256" key="5">
    <source>
        <dbReference type="ARBA" id="ARBA00023163"/>
    </source>
</evidence>
<feature type="compositionally biased region" description="Low complexity" evidence="8">
    <location>
        <begin position="500"/>
        <end position="522"/>
    </location>
</feature>
<dbReference type="VEuPathDB" id="VectorBase:CSON004604"/>
<dbReference type="InterPro" id="IPR047119">
    <property type="entry name" value="FOXN2/3-like"/>
</dbReference>
<feature type="compositionally biased region" description="Low complexity" evidence="8">
    <location>
        <begin position="644"/>
        <end position="661"/>
    </location>
</feature>
<reference evidence="11" key="2">
    <citation type="submission" date="2018-07" db="EMBL/GenBank/DDBJ databases">
        <authorList>
            <person name="Quirk P.G."/>
            <person name="Krulwich T.A."/>
        </authorList>
    </citation>
    <scope>NUCLEOTIDE SEQUENCE</scope>
</reference>
<keyword evidence="3" id="KW-0805">Transcription regulation</keyword>
<dbReference type="EMBL" id="UFQT01001930">
    <property type="protein sequence ID" value="SSX32169.1"/>
    <property type="molecule type" value="Genomic_DNA"/>
</dbReference>
<comment type="subcellular location">
    <subcellularLocation>
        <location evidence="1 7">Nucleus</location>
    </subcellularLocation>
</comment>
<dbReference type="PANTHER" id="PTHR13962">
    <property type="entry name" value="FORKHEAD BOX PROTEIN N3-LIKE PROTEIN-RELATED"/>
    <property type="match status" value="1"/>
</dbReference>
<dbReference type="PANTHER" id="PTHR13962:SF22">
    <property type="entry name" value="FORKHEAD BOX PROTEIN N3-LIKE PROTEIN"/>
    <property type="match status" value="1"/>
</dbReference>
<organism evidence="10">
    <name type="scientific">Culicoides sonorensis</name>
    <name type="common">Biting midge</name>
    <dbReference type="NCBI Taxonomy" id="179676"/>
    <lineage>
        <taxon>Eukaryota</taxon>
        <taxon>Metazoa</taxon>
        <taxon>Ecdysozoa</taxon>
        <taxon>Arthropoda</taxon>
        <taxon>Hexapoda</taxon>
        <taxon>Insecta</taxon>
        <taxon>Pterygota</taxon>
        <taxon>Neoptera</taxon>
        <taxon>Endopterygota</taxon>
        <taxon>Diptera</taxon>
        <taxon>Nematocera</taxon>
        <taxon>Chironomoidea</taxon>
        <taxon>Ceratopogonidae</taxon>
        <taxon>Ceratopogoninae</taxon>
        <taxon>Culicoides</taxon>
        <taxon>Monoculicoides</taxon>
    </lineage>
</organism>
<evidence type="ECO:0000256" key="3">
    <source>
        <dbReference type="ARBA" id="ARBA00023015"/>
    </source>
</evidence>
<keyword evidence="6 7" id="KW-0539">Nucleus</keyword>
<dbReference type="AlphaFoldDB" id="A0A336L7S2"/>
<dbReference type="SMART" id="SM00339">
    <property type="entry name" value="FH"/>
    <property type="match status" value="1"/>
</dbReference>
<proteinExistence type="predicted"/>
<keyword evidence="2" id="KW-0217">Developmental protein</keyword>
<accession>A0A336L7S2</accession>
<dbReference type="InterPro" id="IPR018122">
    <property type="entry name" value="TF_fork_head_CS_1"/>
</dbReference>
<feature type="region of interest" description="Disordered" evidence="8">
    <location>
        <begin position="341"/>
        <end position="402"/>
    </location>
</feature>
<dbReference type="PROSITE" id="PS50039">
    <property type="entry name" value="FORK_HEAD_3"/>
    <property type="match status" value="1"/>
</dbReference>
<feature type="compositionally biased region" description="Low complexity" evidence="8">
    <location>
        <begin position="788"/>
        <end position="806"/>
    </location>
</feature>
<dbReference type="PRINTS" id="PR00053">
    <property type="entry name" value="FORKHEAD"/>
</dbReference>
<dbReference type="SUPFAM" id="SSF46785">
    <property type="entry name" value="Winged helix' DNA-binding domain"/>
    <property type="match status" value="1"/>
</dbReference>
<feature type="region of interest" description="Disordered" evidence="8">
    <location>
        <begin position="498"/>
        <end position="530"/>
    </location>
</feature>
<feature type="compositionally biased region" description="Basic and acidic residues" evidence="8">
    <location>
        <begin position="1"/>
        <end position="10"/>
    </location>
</feature>
<feature type="compositionally biased region" description="Low complexity" evidence="8">
    <location>
        <begin position="349"/>
        <end position="399"/>
    </location>
</feature>
<feature type="compositionally biased region" description="Low complexity" evidence="8">
    <location>
        <begin position="270"/>
        <end position="280"/>
    </location>
</feature>
<feature type="region of interest" description="Disordered" evidence="8">
    <location>
        <begin position="786"/>
        <end position="824"/>
    </location>
</feature>
<evidence type="ECO:0000256" key="4">
    <source>
        <dbReference type="ARBA" id="ARBA00023125"/>
    </source>
</evidence>
<dbReference type="OMA" id="HHFANEN"/>
<dbReference type="GO" id="GO:0000987">
    <property type="term" value="F:cis-regulatory region sequence-specific DNA binding"/>
    <property type="evidence" value="ECO:0007669"/>
    <property type="project" value="TreeGrafter"/>
</dbReference>
<dbReference type="Gene3D" id="1.10.10.10">
    <property type="entry name" value="Winged helix-like DNA-binding domain superfamily/Winged helix DNA-binding domain"/>
    <property type="match status" value="1"/>
</dbReference>
<feature type="region of interest" description="Disordered" evidence="8">
    <location>
        <begin position="1"/>
        <end position="30"/>
    </location>
</feature>
<dbReference type="GO" id="GO:0005634">
    <property type="term" value="C:nucleus"/>
    <property type="evidence" value="ECO:0007669"/>
    <property type="project" value="UniProtKB-SubCell"/>
</dbReference>
<dbReference type="Pfam" id="PF00250">
    <property type="entry name" value="Forkhead"/>
    <property type="match status" value="1"/>
</dbReference>
<evidence type="ECO:0000259" key="9">
    <source>
        <dbReference type="PROSITE" id="PS50039"/>
    </source>
</evidence>
<evidence type="ECO:0000256" key="6">
    <source>
        <dbReference type="ARBA" id="ARBA00023242"/>
    </source>
</evidence>